<protein>
    <submittedName>
        <fullName evidence="3">Outer membrane beta-barrel protein</fullName>
    </submittedName>
</protein>
<evidence type="ECO:0000259" key="2">
    <source>
        <dbReference type="Pfam" id="PF14905"/>
    </source>
</evidence>
<reference evidence="3 4" key="1">
    <citation type="submission" date="2019-08" db="EMBL/GenBank/DDBJ databases">
        <title>Seonamhaeicola sediminis sp. nov., isolated from marine sediment.</title>
        <authorList>
            <person name="Cao W.R."/>
        </authorList>
    </citation>
    <scope>NUCLEOTIDE SEQUENCE [LARGE SCALE GENOMIC DNA]</scope>
    <source>
        <strain evidence="3 4">1505</strain>
    </source>
</reference>
<gene>
    <name evidence="3" type="ORF">FUA22_06335</name>
</gene>
<dbReference type="InterPro" id="IPR008969">
    <property type="entry name" value="CarboxyPept-like_regulatory"/>
</dbReference>
<accession>A0A5C7GMG9</accession>
<feature type="domain" description="Outer membrane protein beta-barrel" evidence="2">
    <location>
        <begin position="447"/>
        <end position="904"/>
    </location>
</feature>
<organism evidence="3 4">
    <name type="scientific">Seonamhaeicola maritimus</name>
    <dbReference type="NCBI Taxonomy" id="2591822"/>
    <lineage>
        <taxon>Bacteria</taxon>
        <taxon>Pseudomonadati</taxon>
        <taxon>Bacteroidota</taxon>
        <taxon>Flavobacteriia</taxon>
        <taxon>Flavobacteriales</taxon>
        <taxon>Flavobacteriaceae</taxon>
    </lineage>
</organism>
<dbReference type="SUPFAM" id="SSF49464">
    <property type="entry name" value="Carboxypeptidase regulatory domain-like"/>
    <property type="match status" value="1"/>
</dbReference>
<dbReference type="InterPro" id="IPR041700">
    <property type="entry name" value="OMP_b-brl_3"/>
</dbReference>
<evidence type="ECO:0000256" key="1">
    <source>
        <dbReference type="SAM" id="SignalP"/>
    </source>
</evidence>
<sequence length="931" mass="105609">MRNLISFLILFCTIFSFSQSKQFTISGTLISDESNTPLESATAYLERVKDSSLVSYTITDKTGSFELTDRIVDTELNLLISYVGYETYVKKIKIDKPVINLGTINLKIDSNALDAVIVKTSPPITIKKDTLEFNVKSFKTKKDANVEDVLRLLPGVEVDEEGNITVNGQSVSRILVNGKPFFGNDPTITTRNLTKDVIEKIQVVDTKTKAQAFAGENSDSEDKTINLTIKKENNKGIFGRVAAGTGSDETYEFAGMFNRFDNDQRLSLLAGGNNINSPGFSFGEIRKMFGGGRMRVSGNGSFNIDGRSFGGGQGIVTSKNAGLNYADELGKKVDLSADYFHSGSSSENETATQRENILPDSRFFTNTNSTSYSDSDNHSVNMEFDIKLDSTLLINIEPSFRLTENRTVFSRNSESLDESEVLTNEATTDSEVETFGKSFSNDIDITKKFGSKGAYLRLSIENEISSRDSEDFLYSETYIYGDNPEQIIRDQFTNGENNSNNVDTELSYNIPLIGEEFSVDFSYTYRRNKTEDKKSTFDKDINGDFSVFNTDLSTDFEYINVQNSPEISFRYRTEKTYARIRTSYIFRTLENRDLLRPQFSIKRNFEAIEMSSYFRHRFSPKSSMYFGYRLNNDPPQLSQLQAFQNVSNPLNTVIGNPNLEPTNDHGTRFGYNAFDPQKGTEFNVNAYGNIINNEIVSNTVVDENFVRETTFANVNGNYNLGSSINVGKRVKLDTVRTLKYGVGINVNKSRRINFNNGIQYASDVNSISPNINFMFTWKNVMEIRPRYTISFTKNKYDIDSFDNREFLFHSLNINTATFLPKNFEWRNNVMYTYNPNIAEGFQKSAWFWNSTLAYSVLKNKGIITLKAYDILNQNTNARRVATQDYIQDSQSTVLQQYFMLSFSWKFNSLGKLGEIGNDSGSRGRRYHGRRR</sequence>
<dbReference type="RefSeq" id="WP_147767054.1">
    <property type="nucleotide sequence ID" value="NZ_VRKQ01000008.1"/>
</dbReference>
<feature type="signal peptide" evidence="1">
    <location>
        <begin position="1"/>
        <end position="18"/>
    </location>
</feature>
<dbReference type="OrthoDB" id="1682379at2"/>
<evidence type="ECO:0000313" key="3">
    <source>
        <dbReference type="EMBL" id="TXG39484.1"/>
    </source>
</evidence>
<comment type="caution">
    <text evidence="3">The sequence shown here is derived from an EMBL/GenBank/DDBJ whole genome shotgun (WGS) entry which is preliminary data.</text>
</comment>
<dbReference type="Pfam" id="PF13715">
    <property type="entry name" value="CarbopepD_reg_2"/>
    <property type="match status" value="1"/>
</dbReference>
<dbReference type="Proteomes" id="UP000321080">
    <property type="component" value="Unassembled WGS sequence"/>
</dbReference>
<keyword evidence="4" id="KW-1185">Reference proteome</keyword>
<dbReference type="SUPFAM" id="SSF56935">
    <property type="entry name" value="Porins"/>
    <property type="match status" value="1"/>
</dbReference>
<evidence type="ECO:0000313" key="4">
    <source>
        <dbReference type="Proteomes" id="UP000321080"/>
    </source>
</evidence>
<dbReference type="EMBL" id="VRKQ01000008">
    <property type="protein sequence ID" value="TXG39484.1"/>
    <property type="molecule type" value="Genomic_DNA"/>
</dbReference>
<proteinExistence type="predicted"/>
<dbReference type="Pfam" id="PF14905">
    <property type="entry name" value="OMP_b-brl_3"/>
    <property type="match status" value="1"/>
</dbReference>
<dbReference type="AlphaFoldDB" id="A0A5C7GMG9"/>
<keyword evidence="1" id="KW-0732">Signal</keyword>
<feature type="chain" id="PRO_5022952654" evidence="1">
    <location>
        <begin position="19"/>
        <end position="931"/>
    </location>
</feature>
<name>A0A5C7GMG9_9FLAO</name>